<dbReference type="SUPFAM" id="SSF81901">
    <property type="entry name" value="HCP-like"/>
    <property type="match status" value="1"/>
</dbReference>
<dbReference type="InterPro" id="IPR011990">
    <property type="entry name" value="TPR-like_helical_dom_sf"/>
</dbReference>
<comment type="caution">
    <text evidence="2">The sequence shown here is derived from an EMBL/GenBank/DDBJ whole genome shotgun (WGS) entry which is preliminary data.</text>
</comment>
<dbReference type="PANTHER" id="PTHR13891:SF1">
    <property type="entry name" value="CYTOCHROME C OXIDASE ASSEMBLY FACTOR 7"/>
    <property type="match status" value="1"/>
</dbReference>
<accession>K1JJE3</accession>
<feature type="chain" id="PRO_5039952658" evidence="1">
    <location>
        <begin position="28"/>
        <end position="187"/>
    </location>
</feature>
<dbReference type="HOGENOM" id="CLU_1446969_0_0_4"/>
<sequence length="187" mass="19623">MTSLQIKSALLFSLMLSAAALSYAAHAAPAAAPAASAEPASGTMVMTARETPEAACARGEAAACTVAALRVLPPVDKARSEQKAVGEARALFEKGCRGGDPESCRHLGLLLAEGRIYSADLPAAKELLSRGCTIGDDRSCREMARIANDAGEHEALVSWLGKSCMLGNETSCMRTATLDRSDDRVRW</sequence>
<organism evidence="2 3">
    <name type="scientific">Sutterella wadsworthensis 2_1_59BFAA</name>
    <dbReference type="NCBI Taxonomy" id="742823"/>
    <lineage>
        <taxon>Bacteria</taxon>
        <taxon>Pseudomonadati</taxon>
        <taxon>Pseudomonadota</taxon>
        <taxon>Betaproteobacteria</taxon>
        <taxon>Burkholderiales</taxon>
        <taxon>Sutterellaceae</taxon>
        <taxon>Sutterella</taxon>
    </lineage>
</organism>
<dbReference type="Proteomes" id="UP000005835">
    <property type="component" value="Unassembled WGS sequence"/>
</dbReference>
<protein>
    <submittedName>
        <fullName evidence="2">Uncharacterized protein</fullName>
    </submittedName>
</protein>
<proteinExistence type="predicted"/>
<gene>
    <name evidence="2" type="ORF">HMPREF9465_02137</name>
</gene>
<dbReference type="InterPro" id="IPR040239">
    <property type="entry name" value="HcpB-like"/>
</dbReference>
<evidence type="ECO:0000256" key="1">
    <source>
        <dbReference type="SAM" id="SignalP"/>
    </source>
</evidence>
<feature type="signal peptide" evidence="1">
    <location>
        <begin position="1"/>
        <end position="27"/>
    </location>
</feature>
<keyword evidence="3" id="KW-1185">Reference proteome</keyword>
<dbReference type="PANTHER" id="PTHR13891">
    <property type="entry name" value="CYTOCHROME C OXIDASE ASSEMBLY FACTOR 7"/>
    <property type="match status" value="1"/>
</dbReference>
<dbReference type="AlphaFoldDB" id="K1JJE3"/>
<dbReference type="OrthoDB" id="7498000at2"/>
<keyword evidence="1" id="KW-0732">Signal</keyword>
<evidence type="ECO:0000313" key="2">
    <source>
        <dbReference type="EMBL" id="EKB30246.1"/>
    </source>
</evidence>
<dbReference type="STRING" id="742823.HMPREF9465_02137"/>
<dbReference type="RefSeq" id="WP_005436939.1">
    <property type="nucleotide sequence ID" value="NZ_JH815520.1"/>
</dbReference>
<evidence type="ECO:0000313" key="3">
    <source>
        <dbReference type="Proteomes" id="UP000005835"/>
    </source>
</evidence>
<dbReference type="Gene3D" id="1.25.40.10">
    <property type="entry name" value="Tetratricopeptide repeat domain"/>
    <property type="match status" value="1"/>
</dbReference>
<name>K1JJE3_9BURK</name>
<reference evidence="2 3" key="1">
    <citation type="submission" date="2012-05" db="EMBL/GenBank/DDBJ databases">
        <title>The Genome Sequence of Sutterella wadsworthensis 2_1_59BFAA.</title>
        <authorList>
            <consortium name="The Broad Institute Genome Sequencing Platform"/>
            <person name="Earl A."/>
            <person name="Ward D."/>
            <person name="Feldgarden M."/>
            <person name="Gevers D."/>
            <person name="Daigneault M."/>
            <person name="Strauss J."/>
            <person name="Allen-Vercoe E."/>
            <person name="Walker B."/>
            <person name="Young S.K."/>
            <person name="Zeng Q."/>
            <person name="Gargeya S."/>
            <person name="Fitzgerald M."/>
            <person name="Haas B."/>
            <person name="Abouelleil A."/>
            <person name="Alvarado L."/>
            <person name="Arachchi H.M."/>
            <person name="Berlin A.M."/>
            <person name="Chapman S.B."/>
            <person name="Goldberg J."/>
            <person name="Griggs A."/>
            <person name="Gujja S."/>
            <person name="Hansen M."/>
            <person name="Howarth C."/>
            <person name="Imamovic A."/>
            <person name="Larimer J."/>
            <person name="McCowen C."/>
            <person name="Montmayeur A."/>
            <person name="Murphy C."/>
            <person name="Neiman D."/>
            <person name="Pearson M."/>
            <person name="Priest M."/>
            <person name="Roberts A."/>
            <person name="Saif S."/>
            <person name="Shea T."/>
            <person name="Sisk P."/>
            <person name="Sykes S."/>
            <person name="Wortman J."/>
            <person name="Nusbaum C."/>
            <person name="Birren B."/>
        </authorList>
    </citation>
    <scope>NUCLEOTIDE SEQUENCE [LARGE SCALE GENOMIC DNA]</scope>
    <source>
        <strain evidence="2 3">2_1_59BFAA</strain>
    </source>
</reference>
<dbReference type="PATRIC" id="fig|742823.3.peg.2146"/>
<dbReference type="EMBL" id="ADMG01000048">
    <property type="protein sequence ID" value="EKB30246.1"/>
    <property type="molecule type" value="Genomic_DNA"/>
</dbReference>